<accession>A0ABT5BM18</accession>
<gene>
    <name evidence="2" type="ORF">POL58_46005</name>
</gene>
<dbReference type="PANTHER" id="PTHR24567">
    <property type="entry name" value="CRP FAMILY TRANSCRIPTIONAL REGULATORY PROTEIN"/>
    <property type="match status" value="1"/>
</dbReference>
<proteinExistence type="predicted"/>
<dbReference type="InterPro" id="IPR050397">
    <property type="entry name" value="Env_Response_Regulators"/>
</dbReference>
<dbReference type="PANTHER" id="PTHR24567:SF74">
    <property type="entry name" value="HTH-TYPE TRANSCRIPTIONAL REGULATOR ARCR"/>
    <property type="match status" value="1"/>
</dbReference>
<dbReference type="Pfam" id="PF00027">
    <property type="entry name" value="cNMP_binding"/>
    <property type="match status" value="2"/>
</dbReference>
<evidence type="ECO:0000259" key="1">
    <source>
        <dbReference type="PROSITE" id="PS50042"/>
    </source>
</evidence>
<dbReference type="InterPro" id="IPR014710">
    <property type="entry name" value="RmlC-like_jellyroll"/>
</dbReference>
<dbReference type="SMART" id="SM00100">
    <property type="entry name" value="cNMP"/>
    <property type="match status" value="2"/>
</dbReference>
<dbReference type="RefSeq" id="WP_272010022.1">
    <property type="nucleotide sequence ID" value="NZ_JAQNDN010000027.1"/>
</dbReference>
<feature type="domain" description="Cyclic nucleotide-binding" evidence="1">
    <location>
        <begin position="13"/>
        <end position="111"/>
    </location>
</feature>
<dbReference type="SUPFAM" id="SSF51206">
    <property type="entry name" value="cAMP-binding domain-like"/>
    <property type="match status" value="2"/>
</dbReference>
<reference evidence="2 3" key="1">
    <citation type="submission" date="2022-11" db="EMBL/GenBank/DDBJ databases">
        <title>Minimal conservation of predation-associated metabolite biosynthetic gene clusters underscores biosynthetic potential of Myxococcota including descriptions for ten novel species: Archangium lansinium sp. nov., Myxococcus landrumus sp. nov., Nannocystis bai.</title>
        <authorList>
            <person name="Ahearne A."/>
            <person name="Stevens C."/>
            <person name="Dowd S."/>
        </authorList>
    </citation>
    <scope>NUCLEOTIDE SEQUENCE [LARGE SCALE GENOMIC DNA]</scope>
    <source>
        <strain evidence="2 3">NCELM</strain>
    </source>
</reference>
<dbReference type="InterPro" id="IPR018490">
    <property type="entry name" value="cNMP-bd_dom_sf"/>
</dbReference>
<protein>
    <submittedName>
        <fullName evidence="2">Cyclic nucleotide-binding domain-containing protein</fullName>
    </submittedName>
</protein>
<name>A0ABT5BM18_9BACT</name>
<evidence type="ECO:0000313" key="3">
    <source>
        <dbReference type="Proteomes" id="UP001217838"/>
    </source>
</evidence>
<dbReference type="EMBL" id="JAQNDN010000027">
    <property type="protein sequence ID" value="MDC0675184.1"/>
    <property type="molecule type" value="Genomic_DNA"/>
</dbReference>
<dbReference type="PROSITE" id="PS50042">
    <property type="entry name" value="CNMP_BINDING_3"/>
    <property type="match status" value="2"/>
</dbReference>
<dbReference type="CDD" id="cd00038">
    <property type="entry name" value="CAP_ED"/>
    <property type="match status" value="2"/>
</dbReference>
<feature type="domain" description="Cyclic nucleotide-binding" evidence="1">
    <location>
        <begin position="190"/>
        <end position="293"/>
    </location>
</feature>
<dbReference type="InterPro" id="IPR000595">
    <property type="entry name" value="cNMP-bd_dom"/>
</dbReference>
<dbReference type="Gene3D" id="2.60.120.10">
    <property type="entry name" value="Jelly Rolls"/>
    <property type="match status" value="2"/>
</dbReference>
<organism evidence="2 3">
    <name type="scientific">Nannocystis radixulma</name>
    <dbReference type="NCBI Taxonomy" id="2995305"/>
    <lineage>
        <taxon>Bacteria</taxon>
        <taxon>Pseudomonadati</taxon>
        <taxon>Myxococcota</taxon>
        <taxon>Polyangia</taxon>
        <taxon>Nannocystales</taxon>
        <taxon>Nannocystaceae</taxon>
        <taxon>Nannocystis</taxon>
    </lineage>
</organism>
<evidence type="ECO:0000313" key="2">
    <source>
        <dbReference type="EMBL" id="MDC0675184.1"/>
    </source>
</evidence>
<keyword evidence="3" id="KW-1185">Reference proteome</keyword>
<sequence>MEALFAALARIQAFAGVPGEELRASLPLWRVLSLKDERLLWKQGRPADELALVHAGGLDVIVNGTVIGKVGVGELIGETAIFLSGAVRMATLRASRPTQVLALPSAALQQLRAAGSPVYDALLRHALVTAAGRCRELDRQIAQVRQGNFAVPLAPEKAGFFSRLWQRVRQPAVTAIACPPLEELLAQHPVLAHSSEAVRAALVAAFTPRPFRRGDVVCRQGAEDDQVYVLAAGKADVMREIEASGSALLLGRFEPGTIFGVFAFAAGGPRTASIVATEDGWAYAMDGAAYRALAPEAQTVWMEAMLAVLLGQCRAADLALHAAIHAFATQHPALLPSMSDVPNVAGAWGALEGLRPGDDVMRVRAGKAKRR</sequence>
<comment type="caution">
    <text evidence="2">The sequence shown here is derived from an EMBL/GenBank/DDBJ whole genome shotgun (WGS) entry which is preliminary data.</text>
</comment>
<dbReference type="Proteomes" id="UP001217838">
    <property type="component" value="Unassembled WGS sequence"/>
</dbReference>